<dbReference type="Pfam" id="PF00455">
    <property type="entry name" value="DeoRC"/>
    <property type="match status" value="1"/>
</dbReference>
<evidence type="ECO:0000256" key="1">
    <source>
        <dbReference type="ARBA" id="ARBA00023015"/>
    </source>
</evidence>
<accession>A0A0R2NMB3</accession>
<gene>
    <name evidence="4" type="ORF">DY78_GL000566</name>
</gene>
<evidence type="ECO:0000313" key="5">
    <source>
        <dbReference type="Proteomes" id="UP000050920"/>
    </source>
</evidence>
<dbReference type="InterPro" id="IPR036390">
    <property type="entry name" value="WH_DNA-bd_sf"/>
</dbReference>
<organism evidence="4 5">
    <name type="scientific">Lactiplantibacillus fabifermentans DSM 21115</name>
    <dbReference type="NCBI Taxonomy" id="1413187"/>
    <lineage>
        <taxon>Bacteria</taxon>
        <taxon>Bacillati</taxon>
        <taxon>Bacillota</taxon>
        <taxon>Bacilli</taxon>
        <taxon>Lactobacillales</taxon>
        <taxon>Lactobacillaceae</taxon>
        <taxon>Lactiplantibacillus</taxon>
    </lineage>
</organism>
<dbReference type="Gene3D" id="1.10.10.10">
    <property type="entry name" value="Winged helix-like DNA-binding domain superfamily/Winged helix DNA-binding domain"/>
    <property type="match status" value="1"/>
</dbReference>
<keyword evidence="1" id="KW-0805">Transcription regulation</keyword>
<dbReference type="PROSITE" id="PS51000">
    <property type="entry name" value="HTH_DEOR_2"/>
    <property type="match status" value="1"/>
</dbReference>
<dbReference type="EMBL" id="AYGX02000102">
    <property type="protein sequence ID" value="KRO26881.1"/>
    <property type="molecule type" value="Genomic_DNA"/>
</dbReference>
<dbReference type="GO" id="GO:0003700">
    <property type="term" value="F:DNA-binding transcription factor activity"/>
    <property type="evidence" value="ECO:0007669"/>
    <property type="project" value="InterPro"/>
</dbReference>
<dbReference type="SMART" id="SM01134">
    <property type="entry name" value="DeoRC"/>
    <property type="match status" value="1"/>
</dbReference>
<reference evidence="4 5" key="1">
    <citation type="journal article" date="2015" name="Genome Announc.">
        <title>Expanding the biotechnology potential of lactobacilli through comparative genomics of 213 strains and associated genera.</title>
        <authorList>
            <person name="Sun Z."/>
            <person name="Harris H.M."/>
            <person name="McCann A."/>
            <person name="Guo C."/>
            <person name="Argimon S."/>
            <person name="Zhang W."/>
            <person name="Yang X."/>
            <person name="Jeffery I.B."/>
            <person name="Cooney J.C."/>
            <person name="Kagawa T.F."/>
            <person name="Liu W."/>
            <person name="Song Y."/>
            <person name="Salvetti E."/>
            <person name="Wrobel A."/>
            <person name="Rasinkangas P."/>
            <person name="Parkhill J."/>
            <person name="Rea M.C."/>
            <person name="O'Sullivan O."/>
            <person name="Ritari J."/>
            <person name="Douillard F.P."/>
            <person name="Paul Ross R."/>
            <person name="Yang R."/>
            <person name="Briner A.E."/>
            <person name="Felis G.E."/>
            <person name="de Vos W.M."/>
            <person name="Barrangou R."/>
            <person name="Klaenhammer T.R."/>
            <person name="Caufield P.W."/>
            <person name="Cui Y."/>
            <person name="Zhang H."/>
            <person name="O'Toole P.W."/>
        </authorList>
    </citation>
    <scope>NUCLEOTIDE SEQUENCE [LARGE SCALE GENOMIC DNA]</scope>
    <source>
        <strain evidence="4 5">DSM 21115</strain>
    </source>
</reference>
<evidence type="ECO:0000256" key="2">
    <source>
        <dbReference type="ARBA" id="ARBA00023163"/>
    </source>
</evidence>
<dbReference type="PANTHER" id="PTHR30363">
    <property type="entry name" value="HTH-TYPE TRANSCRIPTIONAL REGULATOR SRLR-RELATED"/>
    <property type="match status" value="1"/>
</dbReference>
<keyword evidence="5" id="KW-1185">Reference proteome</keyword>
<evidence type="ECO:0000259" key="3">
    <source>
        <dbReference type="PROSITE" id="PS51000"/>
    </source>
</evidence>
<dbReference type="Gene3D" id="3.40.50.1360">
    <property type="match status" value="1"/>
</dbReference>
<dbReference type="InterPro" id="IPR037171">
    <property type="entry name" value="NagB/RpiA_transferase-like"/>
</dbReference>
<dbReference type="PANTHER" id="PTHR30363:SF44">
    <property type="entry name" value="AGA OPERON TRANSCRIPTIONAL REPRESSOR-RELATED"/>
    <property type="match status" value="1"/>
</dbReference>
<dbReference type="InterPro" id="IPR001034">
    <property type="entry name" value="DeoR_HTH"/>
</dbReference>
<dbReference type="Pfam" id="PF08220">
    <property type="entry name" value="HTH_DeoR"/>
    <property type="match status" value="1"/>
</dbReference>
<dbReference type="SUPFAM" id="SSF46785">
    <property type="entry name" value="Winged helix' DNA-binding domain"/>
    <property type="match status" value="1"/>
</dbReference>
<name>A0A0R2NMB3_9LACO</name>
<keyword evidence="2" id="KW-0804">Transcription</keyword>
<dbReference type="Proteomes" id="UP000050920">
    <property type="component" value="Unassembled WGS sequence"/>
</dbReference>
<evidence type="ECO:0000313" key="4">
    <source>
        <dbReference type="EMBL" id="KRO26881.1"/>
    </source>
</evidence>
<feature type="domain" description="HTH deoR-type" evidence="3">
    <location>
        <begin position="8"/>
        <end position="63"/>
    </location>
</feature>
<comment type="caution">
    <text evidence="4">The sequence shown here is derived from an EMBL/GenBank/DDBJ whole genome shotgun (WGS) entry which is preliminary data.</text>
</comment>
<dbReference type="AlphaFoldDB" id="A0A0R2NMB3"/>
<dbReference type="SUPFAM" id="SSF100950">
    <property type="entry name" value="NagB/RpiA/CoA transferase-like"/>
    <property type="match status" value="1"/>
</dbReference>
<proteinExistence type="predicted"/>
<sequence length="257" mass="28476">MKNSLENVQSRRDRIVEITKKTDSIAVKALADQLGVSEITVRRDLKALNDMGQVNWHHGVVEKVDAESTQGNSLRSKIEQLKDSIAAAVPSYISDNSTLFVNSSSLCWRAINQLAVKPLTIITNNIRATECVRHPETSIILTGGEVRYPKESLVGTVTIQLLETMQSDYTLIGCDGISVENGVTTQNIYETQVNSTMIQRTKKKVICVADYRKIGVSSNYHVVDLSAVDVLITDSFANESVIHEFRRRGIEVVQVAN</sequence>
<dbReference type="InterPro" id="IPR036388">
    <property type="entry name" value="WH-like_DNA-bd_sf"/>
</dbReference>
<dbReference type="InterPro" id="IPR050313">
    <property type="entry name" value="Carb_Metab_HTH_regulators"/>
</dbReference>
<dbReference type="SMART" id="SM00420">
    <property type="entry name" value="HTH_DEOR"/>
    <property type="match status" value="1"/>
</dbReference>
<dbReference type="RefSeq" id="WP_024624271.1">
    <property type="nucleotide sequence ID" value="NZ_AYGX02000102.1"/>
</dbReference>
<protein>
    <submittedName>
        <fullName evidence="4">Lactose transport regulator</fullName>
    </submittedName>
</protein>
<dbReference type="InterPro" id="IPR014036">
    <property type="entry name" value="DeoR-like_C"/>
</dbReference>